<dbReference type="InterPro" id="IPR001387">
    <property type="entry name" value="Cro/C1-type_HTH"/>
</dbReference>
<dbReference type="PANTHER" id="PTHR46797">
    <property type="entry name" value="HTH-TYPE TRANSCRIPTIONAL REGULATOR"/>
    <property type="match status" value="1"/>
</dbReference>
<evidence type="ECO:0000259" key="2">
    <source>
        <dbReference type="PROSITE" id="PS50943"/>
    </source>
</evidence>
<evidence type="ECO:0000313" key="3">
    <source>
        <dbReference type="EMBL" id="MDW8801436.1"/>
    </source>
</evidence>
<name>A0ABU4JTK5_9CLOT</name>
<keyword evidence="4" id="KW-1185">Reference proteome</keyword>
<dbReference type="PROSITE" id="PS50943">
    <property type="entry name" value="HTH_CROC1"/>
    <property type="match status" value="1"/>
</dbReference>
<dbReference type="PANTHER" id="PTHR46797:SF19">
    <property type="entry name" value="BLL2473 PROTEIN"/>
    <property type="match status" value="1"/>
</dbReference>
<comment type="caution">
    <text evidence="3">The sequence shown here is derived from an EMBL/GenBank/DDBJ whole genome shotgun (WGS) entry which is preliminary data.</text>
</comment>
<dbReference type="InterPro" id="IPR010982">
    <property type="entry name" value="Lambda_DNA-bd_dom_sf"/>
</dbReference>
<dbReference type="Gene3D" id="2.60.120.10">
    <property type="entry name" value="Jelly Rolls"/>
    <property type="match status" value="1"/>
</dbReference>
<feature type="domain" description="HTH cro/C1-type" evidence="2">
    <location>
        <begin position="10"/>
        <end position="64"/>
    </location>
</feature>
<dbReference type="EMBL" id="JARUJP010000009">
    <property type="protein sequence ID" value="MDW8801436.1"/>
    <property type="molecule type" value="Genomic_DNA"/>
</dbReference>
<dbReference type="Proteomes" id="UP001281656">
    <property type="component" value="Unassembled WGS sequence"/>
</dbReference>
<evidence type="ECO:0000313" key="4">
    <source>
        <dbReference type="Proteomes" id="UP001281656"/>
    </source>
</evidence>
<dbReference type="InterPro" id="IPR011051">
    <property type="entry name" value="RmlC_Cupin_sf"/>
</dbReference>
<dbReference type="SUPFAM" id="SSF47413">
    <property type="entry name" value="lambda repressor-like DNA-binding domains"/>
    <property type="match status" value="1"/>
</dbReference>
<proteinExistence type="predicted"/>
<dbReference type="Pfam" id="PF01381">
    <property type="entry name" value="HTH_3"/>
    <property type="match status" value="1"/>
</dbReference>
<reference evidence="3 4" key="1">
    <citation type="submission" date="2023-04" db="EMBL/GenBank/DDBJ databases">
        <title>Clostridium tannerae sp. nov., isolated from the fecal material of an alpaca.</title>
        <authorList>
            <person name="Miller S."/>
            <person name="Hendry M."/>
            <person name="King J."/>
            <person name="Sankaranarayanan K."/>
            <person name="Lawson P.A."/>
        </authorList>
    </citation>
    <scope>NUCLEOTIDE SEQUENCE [LARGE SCALE GENOMIC DNA]</scope>
    <source>
        <strain evidence="3 4">A1-XYC3</strain>
    </source>
</reference>
<sequence>MGKISIGRKIIEYRRSKGLTIRDFSELTGLSASLLSQLERDMANPTLSVLQSIADTLQIPLSSLFMEEIDNKSLILKKEDRKQIFNPDEKHVLYDILTPSPLKSNVELLLMNLKANSETYGGFSEHEGEEIAFVLEGETYIVFENEEFLLYEGDTARILPNRKHKFKNSTDKDVKVLFIKSKPIY</sequence>
<dbReference type="SUPFAM" id="SSF51182">
    <property type="entry name" value="RmlC-like cupins"/>
    <property type="match status" value="1"/>
</dbReference>
<dbReference type="RefSeq" id="WP_261670024.1">
    <property type="nucleotide sequence ID" value="NZ_JARUJP010000009.1"/>
</dbReference>
<protein>
    <submittedName>
        <fullName evidence="3">Helix-turn-helix domain-containing protein</fullName>
    </submittedName>
</protein>
<dbReference type="CDD" id="cd00093">
    <property type="entry name" value="HTH_XRE"/>
    <property type="match status" value="1"/>
</dbReference>
<accession>A0ABU4JTK5</accession>
<organism evidence="3 4">
    <name type="scientific">Clostridium tanneri</name>
    <dbReference type="NCBI Taxonomy" id="3037988"/>
    <lineage>
        <taxon>Bacteria</taxon>
        <taxon>Bacillati</taxon>
        <taxon>Bacillota</taxon>
        <taxon>Clostridia</taxon>
        <taxon>Eubacteriales</taxon>
        <taxon>Clostridiaceae</taxon>
        <taxon>Clostridium</taxon>
    </lineage>
</organism>
<keyword evidence="1" id="KW-0238">DNA-binding</keyword>
<evidence type="ECO:0000256" key="1">
    <source>
        <dbReference type="ARBA" id="ARBA00023125"/>
    </source>
</evidence>
<dbReference type="CDD" id="cd02209">
    <property type="entry name" value="cupin_XRE_C"/>
    <property type="match status" value="1"/>
</dbReference>
<dbReference type="Pfam" id="PF07883">
    <property type="entry name" value="Cupin_2"/>
    <property type="match status" value="1"/>
</dbReference>
<dbReference type="Gene3D" id="1.10.260.40">
    <property type="entry name" value="lambda repressor-like DNA-binding domains"/>
    <property type="match status" value="1"/>
</dbReference>
<gene>
    <name evidence="3" type="ORF">P8V03_09745</name>
</gene>
<dbReference type="InterPro" id="IPR013096">
    <property type="entry name" value="Cupin_2"/>
</dbReference>
<dbReference type="SMART" id="SM00530">
    <property type="entry name" value="HTH_XRE"/>
    <property type="match status" value="1"/>
</dbReference>
<dbReference type="InterPro" id="IPR050807">
    <property type="entry name" value="TransReg_Diox_bact_type"/>
</dbReference>
<dbReference type="InterPro" id="IPR014710">
    <property type="entry name" value="RmlC-like_jellyroll"/>
</dbReference>